<accession>A0A0R2H348</accession>
<dbReference type="AlphaFoldDB" id="A0A0R2H348"/>
<sequence length="155" mass="18062">MARKKIVFVIVEGPSDEEALGVLLTRIFEKESVYVHINHGDITSKSRVNPSNIVNQVGNCIREYEKKNHFKRSDFKEIIHIIDTDGAFVKDSVIKEDQQAKKTIYSPSEIRTMNPHNIIDRNKRKRENILRLIMKDEICNIPYNPCGRENPRFQP</sequence>
<proteinExistence type="predicted"/>
<comment type="caution">
    <text evidence="1">The sequence shown here is derived from an EMBL/GenBank/DDBJ whole genome shotgun (WGS) entry which is preliminary data.</text>
</comment>
<evidence type="ECO:0000313" key="1">
    <source>
        <dbReference type="EMBL" id="KRN47337.1"/>
    </source>
</evidence>
<dbReference type="PATRIC" id="fig|1410657.5.peg.1743"/>
<name>A0A0R2H348_9FIRM</name>
<evidence type="ECO:0000313" key="2">
    <source>
        <dbReference type="Proteomes" id="UP000051841"/>
    </source>
</evidence>
<keyword evidence="2" id="KW-1185">Reference proteome</keyword>
<dbReference type="RefSeq" id="WP_051654427.1">
    <property type="nucleotide sequence ID" value="NZ_JNKN01000052.1"/>
</dbReference>
<protein>
    <submittedName>
        <fullName evidence="1">Uncharacterized protein</fullName>
    </submittedName>
</protein>
<reference evidence="1 2" key="1">
    <citation type="journal article" date="2015" name="Genome Announc.">
        <title>Expanding the biotechnology potential of lactobacilli through comparative genomics of 213 strains and associated genera.</title>
        <authorList>
            <person name="Sun Z."/>
            <person name="Harris H.M."/>
            <person name="McCann A."/>
            <person name="Guo C."/>
            <person name="Argimon S."/>
            <person name="Zhang W."/>
            <person name="Yang X."/>
            <person name="Jeffery I.B."/>
            <person name="Cooney J.C."/>
            <person name="Kagawa T.F."/>
            <person name="Liu W."/>
            <person name="Song Y."/>
            <person name="Salvetti E."/>
            <person name="Wrobel A."/>
            <person name="Rasinkangas P."/>
            <person name="Parkhill J."/>
            <person name="Rea M.C."/>
            <person name="O'Sullivan O."/>
            <person name="Ritari J."/>
            <person name="Douillard F.P."/>
            <person name="Paul Ross R."/>
            <person name="Yang R."/>
            <person name="Briner A.E."/>
            <person name="Felis G.E."/>
            <person name="de Vos W.M."/>
            <person name="Barrangou R."/>
            <person name="Klaenhammer T.R."/>
            <person name="Caufield P.W."/>
            <person name="Cui Y."/>
            <person name="Zhang H."/>
            <person name="O'Toole P.W."/>
        </authorList>
    </citation>
    <scope>NUCLEOTIDE SEQUENCE [LARGE SCALE GENOMIC DNA]</scope>
    <source>
        <strain evidence="1 2">DSM 20405</strain>
    </source>
</reference>
<dbReference type="Proteomes" id="UP000051841">
    <property type="component" value="Unassembled WGS sequence"/>
</dbReference>
<organism evidence="1 2">
    <name type="scientific">Kandleria vitulina DSM 20405</name>
    <dbReference type="NCBI Taxonomy" id="1410657"/>
    <lineage>
        <taxon>Bacteria</taxon>
        <taxon>Bacillati</taxon>
        <taxon>Bacillota</taxon>
        <taxon>Erysipelotrichia</taxon>
        <taxon>Erysipelotrichales</taxon>
        <taxon>Coprobacillaceae</taxon>
        <taxon>Kandleria</taxon>
    </lineage>
</organism>
<dbReference type="EMBL" id="JQBL01000051">
    <property type="protein sequence ID" value="KRN47337.1"/>
    <property type="molecule type" value="Genomic_DNA"/>
</dbReference>
<gene>
    <name evidence="1" type="ORF">IV49_GL001691</name>
</gene>